<protein>
    <recommendedName>
        <fullName evidence="1">DUF7588 domain-containing protein</fullName>
    </recommendedName>
</protein>
<dbReference type="InterPro" id="IPR056010">
    <property type="entry name" value="DUF7588"/>
</dbReference>
<gene>
    <name evidence="2" type="ORF">CR513_16530</name>
</gene>
<accession>A0A371HBX3</accession>
<evidence type="ECO:0000259" key="1">
    <source>
        <dbReference type="Pfam" id="PF24496"/>
    </source>
</evidence>
<keyword evidence="3" id="KW-1185">Reference proteome</keyword>
<name>A0A371HBX3_MUCPR</name>
<reference evidence="2" key="1">
    <citation type="submission" date="2018-05" db="EMBL/GenBank/DDBJ databases">
        <title>Draft genome of Mucuna pruriens seed.</title>
        <authorList>
            <person name="Nnadi N.E."/>
            <person name="Vos R."/>
            <person name="Hasami M.H."/>
            <person name="Devisetty U.K."/>
            <person name="Aguiy J.C."/>
        </authorList>
    </citation>
    <scope>NUCLEOTIDE SEQUENCE [LARGE SCALE GENOMIC DNA]</scope>
    <source>
        <strain evidence="2">JCA_2017</strain>
    </source>
</reference>
<sequence>MTKSQSNPQHIPLLMNLMMLSNKFSIDKDTLRKDFYSKENKSQREWFFRHFKREKKQQIQDKFYKFVEKVKINIPFFLIEYPWKTDIISDPSTNVITT</sequence>
<evidence type="ECO:0000313" key="3">
    <source>
        <dbReference type="Proteomes" id="UP000257109"/>
    </source>
</evidence>
<feature type="domain" description="DUF7588" evidence="1">
    <location>
        <begin position="28"/>
        <end position="77"/>
    </location>
</feature>
<dbReference type="Proteomes" id="UP000257109">
    <property type="component" value="Unassembled WGS sequence"/>
</dbReference>
<comment type="caution">
    <text evidence="2">The sequence shown here is derived from an EMBL/GenBank/DDBJ whole genome shotgun (WGS) entry which is preliminary data.</text>
</comment>
<dbReference type="Pfam" id="PF24496">
    <property type="entry name" value="DUF7588"/>
    <property type="match status" value="1"/>
</dbReference>
<evidence type="ECO:0000313" key="2">
    <source>
        <dbReference type="EMBL" id="RDY00309.1"/>
    </source>
</evidence>
<dbReference type="EMBL" id="QJKJ01003031">
    <property type="protein sequence ID" value="RDY00309.1"/>
    <property type="molecule type" value="Genomic_DNA"/>
</dbReference>
<feature type="non-terminal residue" evidence="2">
    <location>
        <position position="1"/>
    </location>
</feature>
<organism evidence="2 3">
    <name type="scientific">Mucuna pruriens</name>
    <name type="common">Velvet bean</name>
    <name type="synonym">Dolichos pruriens</name>
    <dbReference type="NCBI Taxonomy" id="157652"/>
    <lineage>
        <taxon>Eukaryota</taxon>
        <taxon>Viridiplantae</taxon>
        <taxon>Streptophyta</taxon>
        <taxon>Embryophyta</taxon>
        <taxon>Tracheophyta</taxon>
        <taxon>Spermatophyta</taxon>
        <taxon>Magnoliopsida</taxon>
        <taxon>eudicotyledons</taxon>
        <taxon>Gunneridae</taxon>
        <taxon>Pentapetalae</taxon>
        <taxon>rosids</taxon>
        <taxon>fabids</taxon>
        <taxon>Fabales</taxon>
        <taxon>Fabaceae</taxon>
        <taxon>Papilionoideae</taxon>
        <taxon>50 kb inversion clade</taxon>
        <taxon>NPAAA clade</taxon>
        <taxon>indigoferoid/millettioid clade</taxon>
        <taxon>Phaseoleae</taxon>
        <taxon>Mucuna</taxon>
    </lineage>
</organism>
<proteinExistence type="predicted"/>
<dbReference type="AlphaFoldDB" id="A0A371HBX3"/>